<evidence type="ECO:0000313" key="3">
    <source>
        <dbReference type="EMBL" id="MYZ49655.1"/>
    </source>
</evidence>
<evidence type="ECO:0000256" key="1">
    <source>
        <dbReference type="SAM" id="Phobius"/>
    </source>
</evidence>
<feature type="domain" description="DUF6460" evidence="2">
    <location>
        <begin position="51"/>
        <end position="86"/>
    </location>
</feature>
<organism evidence="3 4">
    <name type="scientific">Propylenella binzhouense</name>
    <dbReference type="NCBI Taxonomy" id="2555902"/>
    <lineage>
        <taxon>Bacteria</taxon>
        <taxon>Pseudomonadati</taxon>
        <taxon>Pseudomonadota</taxon>
        <taxon>Alphaproteobacteria</taxon>
        <taxon>Hyphomicrobiales</taxon>
        <taxon>Propylenellaceae</taxon>
        <taxon>Propylenella</taxon>
    </lineage>
</organism>
<name>A0A964WVB9_9HYPH</name>
<feature type="transmembrane region" description="Helical" evidence="1">
    <location>
        <begin position="62"/>
        <end position="83"/>
    </location>
</feature>
<dbReference type="InterPro" id="IPR045594">
    <property type="entry name" value="DUF6460"/>
</dbReference>
<protein>
    <submittedName>
        <fullName evidence="3">Integrase</fullName>
    </submittedName>
</protein>
<evidence type="ECO:0000259" key="2">
    <source>
        <dbReference type="Pfam" id="PF20061"/>
    </source>
</evidence>
<keyword evidence="1" id="KW-1133">Transmembrane helix</keyword>
<reference evidence="3" key="1">
    <citation type="submission" date="2019-03" db="EMBL/GenBank/DDBJ databases">
        <title>Afifella sp. nov., isolated from activated sludge.</title>
        <authorList>
            <person name="Li Q."/>
            <person name="Liu Y."/>
        </authorList>
    </citation>
    <scope>NUCLEOTIDE SEQUENCE</scope>
    <source>
        <strain evidence="3">L72</strain>
    </source>
</reference>
<gene>
    <name evidence="3" type="ORF">E4O86_18275</name>
</gene>
<dbReference type="RefSeq" id="WP_161141996.1">
    <property type="nucleotide sequence ID" value="NZ_SPKJ01000087.1"/>
</dbReference>
<evidence type="ECO:0000313" key="4">
    <source>
        <dbReference type="Proteomes" id="UP000773614"/>
    </source>
</evidence>
<accession>A0A964WVB9</accession>
<keyword evidence="1" id="KW-0472">Membrane</keyword>
<keyword evidence="1" id="KW-0812">Transmembrane</keyword>
<keyword evidence="4" id="KW-1185">Reference proteome</keyword>
<proteinExistence type="predicted"/>
<dbReference type="AlphaFoldDB" id="A0A964WVB9"/>
<dbReference type="EMBL" id="SPKJ01000087">
    <property type="protein sequence ID" value="MYZ49655.1"/>
    <property type="molecule type" value="Genomic_DNA"/>
</dbReference>
<feature type="transmembrane region" description="Helical" evidence="1">
    <location>
        <begin position="20"/>
        <end position="42"/>
    </location>
</feature>
<dbReference type="Proteomes" id="UP000773614">
    <property type="component" value="Unassembled WGS sequence"/>
</dbReference>
<dbReference type="OrthoDB" id="8480887at2"/>
<sequence length="91" mass="10658">MNRLSQFLGDSPIRVFFRLLVLSFVVGLVLATLNIHPVQLYYWAERIVWRIWNMGFAFFDQALTYLAMGAVVVVPIFVLMRLFRFGSRRAD</sequence>
<comment type="caution">
    <text evidence="3">The sequence shown here is derived from an EMBL/GenBank/DDBJ whole genome shotgun (WGS) entry which is preliminary data.</text>
</comment>
<dbReference type="Pfam" id="PF20061">
    <property type="entry name" value="DUF6460"/>
    <property type="match status" value="1"/>
</dbReference>